<dbReference type="OrthoDB" id="9770238at2"/>
<feature type="domain" description="Enoyl reductase (ER)" evidence="5">
    <location>
        <begin position="7"/>
        <end position="336"/>
    </location>
</feature>
<accession>A0A3R9RGY7</accession>
<dbReference type="Gene3D" id="3.90.180.10">
    <property type="entry name" value="Medium-chain alcohol dehydrogenases, catalytic domain"/>
    <property type="match status" value="1"/>
</dbReference>
<dbReference type="PROSITE" id="PS00059">
    <property type="entry name" value="ADH_ZINC"/>
    <property type="match status" value="1"/>
</dbReference>
<gene>
    <name evidence="6" type="ORF">D7Z54_01410</name>
</gene>
<dbReference type="GO" id="GO:0016491">
    <property type="term" value="F:oxidoreductase activity"/>
    <property type="evidence" value="ECO:0007669"/>
    <property type="project" value="UniProtKB-KW"/>
</dbReference>
<dbReference type="Pfam" id="PF08240">
    <property type="entry name" value="ADH_N"/>
    <property type="match status" value="1"/>
</dbReference>
<comment type="similarity">
    <text evidence="4">Belongs to the zinc-containing alcohol dehydrogenase family.</text>
</comment>
<organism evidence="6 7">
    <name type="scientific">Salibacterium salarium</name>
    <dbReference type="NCBI Taxonomy" id="284579"/>
    <lineage>
        <taxon>Bacteria</taxon>
        <taxon>Bacillati</taxon>
        <taxon>Bacillota</taxon>
        <taxon>Bacilli</taxon>
        <taxon>Bacillales</taxon>
        <taxon>Bacillaceae</taxon>
    </lineage>
</organism>
<dbReference type="Gene3D" id="3.40.50.720">
    <property type="entry name" value="NAD(P)-binding Rossmann-like Domain"/>
    <property type="match status" value="1"/>
</dbReference>
<dbReference type="InterPro" id="IPR036291">
    <property type="entry name" value="NAD(P)-bd_dom_sf"/>
</dbReference>
<dbReference type="PANTHER" id="PTHR43401">
    <property type="entry name" value="L-THREONINE 3-DEHYDROGENASE"/>
    <property type="match status" value="1"/>
</dbReference>
<dbReference type="GO" id="GO:0008270">
    <property type="term" value="F:zinc ion binding"/>
    <property type="evidence" value="ECO:0007669"/>
    <property type="project" value="InterPro"/>
</dbReference>
<dbReference type="InterPro" id="IPR020843">
    <property type="entry name" value="ER"/>
</dbReference>
<sequence>MKALQVAEPRKLQVIEKEEPKQPDANEVRLKMKRMGICGSDMHILHGENPFATYPRIIGHEVAGEVVEVGQDVTTVTPGDRAVIEPIKYCGECYACKNSRPNVCESIQVYGVHLEGGGQEYITMDANVVHKVNPKLDWSEIALVEPFTIGAQAVYRGQVQKDDVVFIIGAGPIGLCCLKMAKEAGAKVAISDFNEKRLDFAEKWGADLLLHPEKEDINDSIQEWTEGMGANVVMDAVGLPQTFEQSVTIASAAGRVVLLGFHPEPSPISQVAITKKELTICGSRLQTYRFPKVIELFNTLSFDVKELVSHEFELKDAAEAFKVMENDPENVRKVMIKID</sequence>
<evidence type="ECO:0000313" key="6">
    <source>
        <dbReference type="EMBL" id="RSL35253.1"/>
    </source>
</evidence>
<dbReference type="PANTHER" id="PTHR43401:SF2">
    <property type="entry name" value="L-THREONINE 3-DEHYDROGENASE"/>
    <property type="match status" value="1"/>
</dbReference>
<proteinExistence type="inferred from homology"/>
<dbReference type="SUPFAM" id="SSF51735">
    <property type="entry name" value="NAD(P)-binding Rossmann-fold domains"/>
    <property type="match status" value="1"/>
</dbReference>
<keyword evidence="7" id="KW-1185">Reference proteome</keyword>
<dbReference type="Pfam" id="PF00107">
    <property type="entry name" value="ADH_zinc_N"/>
    <property type="match status" value="1"/>
</dbReference>
<name>A0A3R9RGY7_9BACI</name>
<evidence type="ECO:0000313" key="7">
    <source>
        <dbReference type="Proteomes" id="UP000275076"/>
    </source>
</evidence>
<dbReference type="InterPro" id="IPR011032">
    <property type="entry name" value="GroES-like_sf"/>
</dbReference>
<keyword evidence="2 4" id="KW-0862">Zinc</keyword>
<reference evidence="6 7" key="1">
    <citation type="submission" date="2018-10" db="EMBL/GenBank/DDBJ databases">
        <title>Draft genome sequence of Bacillus salarius IM0101, isolated from a hypersaline soil in Inner Mongolia, China.</title>
        <authorList>
            <person name="Yamprayoonswat W."/>
            <person name="Boonvisut S."/>
            <person name="Jumpathong W."/>
            <person name="Sittihan S."/>
            <person name="Ruangsuj P."/>
            <person name="Wanthongcharoen S."/>
            <person name="Thongpramul N."/>
            <person name="Pimmason S."/>
            <person name="Yu B."/>
            <person name="Yasawong M."/>
        </authorList>
    </citation>
    <scope>NUCLEOTIDE SEQUENCE [LARGE SCALE GENOMIC DNA]</scope>
    <source>
        <strain evidence="6 7">IM0101</strain>
    </source>
</reference>
<dbReference type="Proteomes" id="UP000275076">
    <property type="component" value="Unassembled WGS sequence"/>
</dbReference>
<evidence type="ECO:0000256" key="1">
    <source>
        <dbReference type="ARBA" id="ARBA00022723"/>
    </source>
</evidence>
<evidence type="ECO:0000256" key="3">
    <source>
        <dbReference type="ARBA" id="ARBA00023002"/>
    </source>
</evidence>
<protein>
    <submittedName>
        <fullName evidence="6">Zinc-binding alcohol dehydrogenase family protein</fullName>
    </submittedName>
</protein>
<dbReference type="CDD" id="cd08261">
    <property type="entry name" value="Zn_ADH7"/>
    <property type="match status" value="1"/>
</dbReference>
<evidence type="ECO:0000256" key="4">
    <source>
        <dbReference type="RuleBase" id="RU361277"/>
    </source>
</evidence>
<dbReference type="InterPro" id="IPR002328">
    <property type="entry name" value="ADH_Zn_CS"/>
</dbReference>
<dbReference type="SMART" id="SM00829">
    <property type="entry name" value="PKS_ER"/>
    <property type="match status" value="1"/>
</dbReference>
<evidence type="ECO:0000256" key="2">
    <source>
        <dbReference type="ARBA" id="ARBA00022833"/>
    </source>
</evidence>
<dbReference type="SUPFAM" id="SSF50129">
    <property type="entry name" value="GroES-like"/>
    <property type="match status" value="1"/>
</dbReference>
<dbReference type="InterPro" id="IPR013149">
    <property type="entry name" value="ADH-like_C"/>
</dbReference>
<keyword evidence="1 4" id="KW-0479">Metal-binding</keyword>
<comment type="caution">
    <text evidence="6">The sequence shown here is derived from an EMBL/GenBank/DDBJ whole genome shotgun (WGS) entry which is preliminary data.</text>
</comment>
<dbReference type="RefSeq" id="WP_125553692.1">
    <property type="nucleotide sequence ID" value="NZ_RBVX01000001.1"/>
</dbReference>
<dbReference type="InterPro" id="IPR013154">
    <property type="entry name" value="ADH-like_N"/>
</dbReference>
<evidence type="ECO:0000259" key="5">
    <source>
        <dbReference type="SMART" id="SM00829"/>
    </source>
</evidence>
<dbReference type="EMBL" id="RBVX01000001">
    <property type="protein sequence ID" value="RSL35253.1"/>
    <property type="molecule type" value="Genomic_DNA"/>
</dbReference>
<dbReference type="AlphaFoldDB" id="A0A3R9RGY7"/>
<comment type="cofactor">
    <cofactor evidence="4">
        <name>Zn(2+)</name>
        <dbReference type="ChEBI" id="CHEBI:29105"/>
    </cofactor>
</comment>
<dbReference type="InterPro" id="IPR050129">
    <property type="entry name" value="Zn_alcohol_dh"/>
</dbReference>
<keyword evidence="3" id="KW-0560">Oxidoreductase</keyword>